<organism evidence="2 3">
    <name type="scientific">Roseibium aggregatum</name>
    <dbReference type="NCBI Taxonomy" id="187304"/>
    <lineage>
        <taxon>Bacteria</taxon>
        <taxon>Pseudomonadati</taxon>
        <taxon>Pseudomonadota</taxon>
        <taxon>Alphaproteobacteria</taxon>
        <taxon>Hyphomicrobiales</taxon>
        <taxon>Stappiaceae</taxon>
        <taxon>Roseibium</taxon>
    </lineage>
</organism>
<dbReference type="Proteomes" id="UP000048926">
    <property type="component" value="Unassembled WGS sequence"/>
</dbReference>
<dbReference type="Gene3D" id="3.40.50.1980">
    <property type="entry name" value="Nitrogenase molybdenum iron protein domain"/>
    <property type="match status" value="2"/>
</dbReference>
<dbReference type="PANTHER" id="PTHR30535">
    <property type="entry name" value="VITAMIN B12-BINDING PROTEIN"/>
    <property type="match status" value="1"/>
</dbReference>
<dbReference type="Pfam" id="PF01497">
    <property type="entry name" value="Peripla_BP_2"/>
    <property type="match status" value="1"/>
</dbReference>
<dbReference type="InterPro" id="IPR050902">
    <property type="entry name" value="ABC_Transporter_SBP"/>
</dbReference>
<reference evidence="3" key="1">
    <citation type="submission" date="2015-07" db="EMBL/GenBank/DDBJ databases">
        <authorList>
            <person name="Rodrigo-Torres Lidia"/>
            <person name="Arahal R.David."/>
        </authorList>
    </citation>
    <scope>NUCLEOTIDE SEQUENCE [LARGE SCALE GENOMIC DNA]</scope>
    <source>
        <strain evidence="3">CECT 4801</strain>
    </source>
</reference>
<dbReference type="SUPFAM" id="SSF53807">
    <property type="entry name" value="Helical backbone' metal receptor"/>
    <property type="match status" value="1"/>
</dbReference>
<protein>
    <submittedName>
        <fullName evidence="2">Hemin-binding periplasmic protein HmuT</fullName>
    </submittedName>
</protein>
<dbReference type="CDD" id="cd01149">
    <property type="entry name" value="HutB"/>
    <property type="match status" value="1"/>
</dbReference>
<proteinExistence type="predicted"/>
<dbReference type="RefSeq" id="WP_055656193.1">
    <property type="nucleotide sequence ID" value="NZ_CXST01000001.1"/>
</dbReference>
<name>A0A0M6Y1D1_9HYPH</name>
<accession>A0A0M6Y1D1</accession>
<feature type="domain" description="Fe/B12 periplasmic-binding" evidence="1">
    <location>
        <begin position="41"/>
        <end position="298"/>
    </location>
</feature>
<dbReference type="PANTHER" id="PTHR30535:SF4">
    <property type="entry name" value="HEMIN-BINDING PERIPLASMIC PROTEIN HMUT"/>
    <property type="match status" value="1"/>
</dbReference>
<dbReference type="STRING" id="187304.B0E33_17685"/>
<dbReference type="InterPro" id="IPR002491">
    <property type="entry name" value="ABC_transptr_periplasmic_BD"/>
</dbReference>
<evidence type="ECO:0000259" key="1">
    <source>
        <dbReference type="PROSITE" id="PS50983"/>
    </source>
</evidence>
<sequence length="299" mass="30630">MIGSLSRFSGVSAAVALTVAALVLPGQPLFAEGTGSPDSSNVVAIGGSVTEIVYALGEDKRLIARDSTSIFPVEAASLPDVGYMRALSPEGVLSVNPELILMLEGSGPQETVDVLRKSGVAMADVPEAYTAEGIIKKVRVVGDVLGVEAKADALAGKLEQDLAEAQRAAESRTSGVRVLFVLSTKGGRILAAGSDTAANGILALAGAENATSGFSGYKILSDEAIVSAAPDVVLMMDRHGDGEDATSGEAVFDHPAVAQTPAGKNRRLVRMNGQLLLGFGPRTAEAVRELSTRLADTAS</sequence>
<evidence type="ECO:0000313" key="3">
    <source>
        <dbReference type="Proteomes" id="UP000048926"/>
    </source>
</evidence>
<dbReference type="EMBL" id="CXST01000001">
    <property type="protein sequence ID" value="CTQ43915.1"/>
    <property type="molecule type" value="Genomic_DNA"/>
</dbReference>
<keyword evidence="3" id="KW-1185">Reference proteome</keyword>
<gene>
    <name evidence="2" type="primary">hmuT</name>
    <name evidence="2" type="ORF">LAL4801_02357</name>
</gene>
<dbReference type="AlphaFoldDB" id="A0A0M6Y1D1"/>
<evidence type="ECO:0000313" key="2">
    <source>
        <dbReference type="EMBL" id="CTQ43915.1"/>
    </source>
</evidence>
<dbReference type="PROSITE" id="PS50983">
    <property type="entry name" value="FE_B12_PBP"/>
    <property type="match status" value="1"/>
</dbReference>